<dbReference type="EMBL" id="CAFBPP010000019">
    <property type="protein sequence ID" value="CAB5016696.1"/>
    <property type="molecule type" value="Genomic_DNA"/>
</dbReference>
<evidence type="ECO:0000313" key="1">
    <source>
        <dbReference type="EMBL" id="CAB4782832.1"/>
    </source>
</evidence>
<dbReference type="EMBL" id="CAFAAC010000015">
    <property type="protein sequence ID" value="CAB4782832.1"/>
    <property type="molecule type" value="Genomic_DNA"/>
</dbReference>
<sequence>MRGKNFNPFRATMKRTFLLRFVRICKGESGSASVEFVLLAIPLFLPIFLYLSAFSQVSSAELNARSLIREVVRAYATSQDMTSAQGRADLVLKYGAQRLGFSLEEISSMKLNISCSSRNCLKPGERVFAELELRLAGVNRIVRTSAQQYVSPWQ</sequence>
<proteinExistence type="predicted"/>
<reference evidence="1" key="1">
    <citation type="submission" date="2020-05" db="EMBL/GenBank/DDBJ databases">
        <authorList>
            <person name="Chiriac C."/>
            <person name="Salcher M."/>
            <person name="Ghai R."/>
            <person name="Kavagutti S V."/>
        </authorList>
    </citation>
    <scope>NUCLEOTIDE SEQUENCE</scope>
</reference>
<dbReference type="AlphaFoldDB" id="A0A6J6WCE9"/>
<accession>A0A6J6WCE9</accession>
<organism evidence="1">
    <name type="scientific">freshwater metagenome</name>
    <dbReference type="NCBI Taxonomy" id="449393"/>
    <lineage>
        <taxon>unclassified sequences</taxon>
        <taxon>metagenomes</taxon>
        <taxon>ecological metagenomes</taxon>
    </lineage>
</organism>
<name>A0A6J6WCE9_9ZZZZ</name>
<gene>
    <name evidence="1" type="ORF">UFOPK2967_00417</name>
    <name evidence="2" type="ORF">UFOPK4114_00603</name>
</gene>
<protein>
    <submittedName>
        <fullName evidence="1">Unannotated protein</fullName>
    </submittedName>
</protein>
<evidence type="ECO:0000313" key="2">
    <source>
        <dbReference type="EMBL" id="CAB5016696.1"/>
    </source>
</evidence>